<evidence type="ECO:0000256" key="2">
    <source>
        <dbReference type="SAM" id="SignalP"/>
    </source>
</evidence>
<evidence type="ECO:0000313" key="3">
    <source>
        <dbReference type="EMBL" id="JAC14009.1"/>
    </source>
</evidence>
<dbReference type="AlphaFoldDB" id="A0A023EZU0"/>
<organism evidence="3">
    <name type="scientific">Triatoma infestans</name>
    <name type="common">Assassin bug</name>
    <dbReference type="NCBI Taxonomy" id="30076"/>
    <lineage>
        <taxon>Eukaryota</taxon>
        <taxon>Metazoa</taxon>
        <taxon>Ecdysozoa</taxon>
        <taxon>Arthropoda</taxon>
        <taxon>Hexapoda</taxon>
        <taxon>Insecta</taxon>
        <taxon>Pterygota</taxon>
        <taxon>Neoptera</taxon>
        <taxon>Paraneoptera</taxon>
        <taxon>Hemiptera</taxon>
        <taxon>Heteroptera</taxon>
        <taxon>Panheteroptera</taxon>
        <taxon>Cimicomorpha</taxon>
        <taxon>Reduviidae</taxon>
        <taxon>Triatominae</taxon>
        <taxon>Triatoma</taxon>
    </lineage>
</organism>
<feature type="signal peptide" evidence="2">
    <location>
        <begin position="1"/>
        <end position="23"/>
    </location>
</feature>
<feature type="region of interest" description="Disordered" evidence="1">
    <location>
        <begin position="39"/>
        <end position="62"/>
    </location>
</feature>
<sequence length="71" mass="7597">MSYLVFIRPLAILILSRARLCMCSRLLSRAATYATADIGSGWGDPNNKSQGSLSSRPKTIPAGVQPVLACM</sequence>
<dbReference type="EMBL" id="GBBI01004703">
    <property type="protein sequence ID" value="JAC14009.1"/>
    <property type="molecule type" value="mRNA"/>
</dbReference>
<reference evidence="3" key="1">
    <citation type="journal article" date="2014" name="PLoS Negl. Trop. Dis.">
        <title>An updated insight into the Sialotranscriptome of Triatoma infestans: developmental stage and geographic variations.</title>
        <authorList>
            <person name="Schwarz A."/>
            <person name="Medrano-Mercado N."/>
            <person name="Schaub G.A."/>
            <person name="Struchiner C.J."/>
            <person name="Bargues M.D."/>
            <person name="Levy M.Z."/>
            <person name="Ribeiro J.M."/>
        </authorList>
    </citation>
    <scope>NUCLEOTIDE SEQUENCE</scope>
    <source>
        <strain evidence="3">Chile</strain>
        <tissue evidence="3">Salivary glands</tissue>
    </source>
</reference>
<feature type="compositionally biased region" description="Polar residues" evidence="1">
    <location>
        <begin position="46"/>
        <end position="57"/>
    </location>
</feature>
<accession>A0A023EZU0</accession>
<proteinExistence type="evidence at transcript level"/>
<evidence type="ECO:0000256" key="1">
    <source>
        <dbReference type="SAM" id="MobiDB-lite"/>
    </source>
</evidence>
<protein>
    <submittedName>
        <fullName evidence="3">Putative secreted protein</fullName>
    </submittedName>
</protein>
<keyword evidence="2" id="KW-0732">Signal</keyword>
<feature type="chain" id="PRO_5001514540" evidence="2">
    <location>
        <begin position="24"/>
        <end position="71"/>
    </location>
</feature>
<name>A0A023EZU0_TRIIF</name>
<feature type="non-terminal residue" evidence="3">
    <location>
        <position position="71"/>
    </location>
</feature>